<accession>Q1Q1F5</accession>
<proteinExistence type="predicted"/>
<reference evidence="1" key="1">
    <citation type="journal article" date="2006" name="Nature">
        <title>Deciphering the evolution and metabolism of an anammox bacterium from a community genome.</title>
        <authorList>
            <person name="Strous M."/>
            <person name="Pelletier E."/>
            <person name="Mangenot S."/>
            <person name="Rattei T."/>
            <person name="Lehner A."/>
            <person name="Taylor M.W."/>
            <person name="Horn M."/>
            <person name="Daims H."/>
            <person name="Bartol-Mavel D."/>
            <person name="Wincker P."/>
            <person name="Barbe V."/>
            <person name="Fonknechten N."/>
            <person name="Vallenet D."/>
            <person name="Segurens B."/>
            <person name="Schenowitz-Truong C."/>
            <person name="Medigue C."/>
            <person name="Collingro A."/>
            <person name="Snel B."/>
            <person name="Dutilh B.E."/>
            <person name="OpDenCamp H.J.M."/>
            <person name="vanDerDrift C."/>
            <person name="Cirpus I."/>
            <person name="vanDePas-Schoonen K.T."/>
            <person name="Harhangi H.R."/>
            <person name="vanNiftrik L."/>
            <person name="Schmid M."/>
            <person name="Keltjens J."/>
            <person name="vanDeVossenberg J."/>
            <person name="Kartal B."/>
            <person name="Meier H."/>
            <person name="Frishman D."/>
            <person name="Huynen M.A."/>
            <person name="Mewes H."/>
            <person name="Weissenbach J."/>
            <person name="Jetten M.S.M."/>
            <person name="Wagner M."/>
            <person name="LePaslier D."/>
        </authorList>
    </citation>
    <scope>NUCLEOTIDE SEQUENCE</scope>
</reference>
<dbReference type="AlphaFoldDB" id="Q1Q1F5"/>
<name>Q1Q1F5_KUEST</name>
<protein>
    <submittedName>
        <fullName evidence="1">Uncharacterized protein</fullName>
    </submittedName>
</protein>
<gene>
    <name evidence="1" type="ORF">kuste3083</name>
</gene>
<evidence type="ECO:0000313" key="1">
    <source>
        <dbReference type="EMBL" id="CAJ73839.1"/>
    </source>
</evidence>
<reference evidence="1" key="2">
    <citation type="submission" date="2006-01" db="EMBL/GenBank/DDBJ databases">
        <authorList>
            <person name="Genoscope"/>
        </authorList>
    </citation>
    <scope>NUCLEOTIDE SEQUENCE</scope>
</reference>
<organism evidence="1">
    <name type="scientific">Kuenenia stuttgartiensis</name>
    <dbReference type="NCBI Taxonomy" id="174633"/>
    <lineage>
        <taxon>Bacteria</taxon>
        <taxon>Pseudomonadati</taxon>
        <taxon>Planctomycetota</taxon>
        <taxon>Candidatus Brocadiia</taxon>
        <taxon>Candidatus Brocadiales</taxon>
        <taxon>Candidatus Brocadiaceae</taxon>
        <taxon>Candidatus Kuenenia</taxon>
    </lineage>
</organism>
<sequence>MKSKRFPKSINFVFLKVEVCCFCTWMEKAHGNLVVLTVHNYTTHSTNDGQNHLRG</sequence>
<dbReference type="EMBL" id="CT573071">
    <property type="protein sequence ID" value="CAJ73839.1"/>
    <property type="molecule type" value="Genomic_DNA"/>
</dbReference>